<feature type="compositionally biased region" description="Polar residues" evidence="1">
    <location>
        <begin position="433"/>
        <end position="450"/>
    </location>
</feature>
<feature type="domain" description="PID" evidence="2">
    <location>
        <begin position="1"/>
        <end position="73"/>
    </location>
</feature>
<dbReference type="InterPro" id="IPR011993">
    <property type="entry name" value="PH-like_dom_sf"/>
</dbReference>
<feature type="compositionally biased region" description="Polar residues" evidence="1">
    <location>
        <begin position="402"/>
        <end position="425"/>
    </location>
</feature>
<dbReference type="PANTHER" id="PTHR11232">
    <property type="entry name" value="PHOSPHOTYROSINE INTERACTION DOMAIN-CONTAINING FAMILY MEMBER"/>
    <property type="match status" value="1"/>
</dbReference>
<feature type="region of interest" description="Disordered" evidence="1">
    <location>
        <begin position="402"/>
        <end position="450"/>
    </location>
</feature>
<dbReference type="EMBL" id="JAIZAY010000007">
    <property type="protein sequence ID" value="KAJ8039255.1"/>
    <property type="molecule type" value="Genomic_DNA"/>
</dbReference>
<dbReference type="PANTHER" id="PTHR11232:SF17">
    <property type="entry name" value="CAPON-LIKE PROTEIN"/>
    <property type="match status" value="1"/>
</dbReference>
<dbReference type="GO" id="GO:0050998">
    <property type="term" value="F:nitric-oxide synthase binding"/>
    <property type="evidence" value="ECO:0007669"/>
    <property type="project" value="TreeGrafter"/>
</dbReference>
<keyword evidence="4" id="KW-1185">Reference proteome</keyword>
<evidence type="ECO:0000313" key="3">
    <source>
        <dbReference type="EMBL" id="KAJ8039255.1"/>
    </source>
</evidence>
<feature type="region of interest" description="Disordered" evidence="1">
    <location>
        <begin position="280"/>
        <end position="388"/>
    </location>
</feature>
<accession>A0A9Q1HAY2</accession>
<dbReference type="InterPro" id="IPR006020">
    <property type="entry name" value="PTB/PI_dom"/>
</dbReference>
<feature type="compositionally biased region" description="Polar residues" evidence="1">
    <location>
        <begin position="373"/>
        <end position="388"/>
    </location>
</feature>
<dbReference type="AlphaFoldDB" id="A0A9Q1HAY2"/>
<dbReference type="Proteomes" id="UP001152320">
    <property type="component" value="Chromosome 7"/>
</dbReference>
<dbReference type="Gene3D" id="2.30.29.30">
    <property type="entry name" value="Pleckstrin-homology domain (PH domain)/Phosphotyrosine-binding domain (PTB)"/>
    <property type="match status" value="1"/>
</dbReference>
<reference evidence="3" key="1">
    <citation type="submission" date="2021-10" db="EMBL/GenBank/DDBJ databases">
        <title>Tropical sea cucumber genome reveals ecological adaptation and Cuvierian tubules defense mechanism.</title>
        <authorList>
            <person name="Chen T."/>
        </authorList>
    </citation>
    <scope>NUCLEOTIDE SEQUENCE</scope>
    <source>
        <strain evidence="3">Nanhai2018</strain>
        <tissue evidence="3">Muscle</tissue>
    </source>
</reference>
<name>A0A9Q1HAY2_HOLLE</name>
<dbReference type="Pfam" id="PF00640">
    <property type="entry name" value="PID"/>
    <property type="match status" value="1"/>
</dbReference>
<organism evidence="3 4">
    <name type="scientific">Holothuria leucospilota</name>
    <name type="common">Black long sea cucumber</name>
    <name type="synonym">Mertensiothuria leucospilota</name>
    <dbReference type="NCBI Taxonomy" id="206669"/>
    <lineage>
        <taxon>Eukaryota</taxon>
        <taxon>Metazoa</taxon>
        <taxon>Echinodermata</taxon>
        <taxon>Eleutherozoa</taxon>
        <taxon>Echinozoa</taxon>
        <taxon>Holothuroidea</taxon>
        <taxon>Aspidochirotacea</taxon>
        <taxon>Aspidochirotida</taxon>
        <taxon>Holothuriidae</taxon>
        <taxon>Holothuria</taxon>
    </lineage>
</organism>
<protein>
    <submittedName>
        <fullName evidence="3">Capon-like protein</fullName>
    </submittedName>
</protein>
<sequence length="564" mass="62607">MKHAIYRVFYVSHDSQDLKIFSYIARDGQTNIFKCNVFKSHKKSHAMRIVRSIGQAFEVCHKLSMQQNMAVTDGINPEKVPVEEEINTKQVEMMSHEMNPGYGSGPASPLHYHGHVNQTHVSPAHINQSHVATSPVGRDASADEMNGVPPLSLYHQKQLLQHQLQQQEMQTQVALAQVQLLKDQLTAESSARLEAQARVQELMVHNKELVDHQEQLVMVLHELETKLYNMNTTASLSPPSHNNTFSHNNPFSSPPHLTMNHSGNDLAHDHSIDLPEFHAMGQVLPNGPAPVGQQNASPHTDHQQDGGFNHGMQPDPLYHHSLSSSSENNEFNEFMEQRSRPVSGHFPYPDTLTDDMNRLNLLSKPTEDKPQESDMNVQKSPDTPVANGNISIIVPVDMQDATSNPLELGDQSQIDASISETTPSKSKLRNRQNKNTEIGQTNNSNSNYQTDNMFLSETSLDSNNTDLDAVGATQGEHKEDAENNNMAPGVSLTLEHNDDIDTLDLSAFEESADEEAKRKSISGKETQLHISFSDDENSEDSGVPRPPRAIESMTLDDIDGLVGT</sequence>
<feature type="compositionally biased region" description="Acidic residues" evidence="1">
    <location>
        <begin position="554"/>
        <end position="564"/>
    </location>
</feature>
<gene>
    <name evidence="3" type="ORF">HOLleu_16911</name>
</gene>
<evidence type="ECO:0000259" key="2">
    <source>
        <dbReference type="PROSITE" id="PS01179"/>
    </source>
</evidence>
<comment type="caution">
    <text evidence="3">The sequence shown here is derived from an EMBL/GenBank/DDBJ whole genome shotgun (WGS) entry which is preliminary data.</text>
</comment>
<dbReference type="SUPFAM" id="SSF50729">
    <property type="entry name" value="PH domain-like"/>
    <property type="match status" value="1"/>
</dbReference>
<dbReference type="PROSITE" id="PS01179">
    <property type="entry name" value="PID"/>
    <property type="match status" value="1"/>
</dbReference>
<evidence type="ECO:0000256" key="1">
    <source>
        <dbReference type="SAM" id="MobiDB-lite"/>
    </source>
</evidence>
<feature type="region of interest" description="Disordered" evidence="1">
    <location>
        <begin position="510"/>
        <end position="564"/>
    </location>
</feature>
<proteinExistence type="predicted"/>
<evidence type="ECO:0000313" key="4">
    <source>
        <dbReference type="Proteomes" id="UP001152320"/>
    </source>
</evidence>
<feature type="compositionally biased region" description="Low complexity" evidence="1">
    <location>
        <begin position="323"/>
        <end position="334"/>
    </location>
</feature>
<dbReference type="OrthoDB" id="10030336at2759"/>
<dbReference type="InterPro" id="IPR051133">
    <property type="entry name" value="Adapter_Engulfment-Domain"/>
</dbReference>